<dbReference type="EMBL" id="KV016230">
    <property type="protein sequence ID" value="KZV20036.1"/>
    <property type="molecule type" value="Genomic_DNA"/>
</dbReference>
<feature type="region of interest" description="Disordered" evidence="1">
    <location>
        <begin position="184"/>
        <end position="204"/>
    </location>
</feature>
<feature type="compositionally biased region" description="Low complexity" evidence="1">
    <location>
        <begin position="187"/>
        <end position="204"/>
    </location>
</feature>
<feature type="compositionally biased region" description="Polar residues" evidence="1">
    <location>
        <begin position="59"/>
        <end position="72"/>
    </location>
</feature>
<accession>A0A2Z7AEE0</accession>
<protein>
    <submittedName>
        <fullName evidence="2">Uncharacterized protein</fullName>
    </submittedName>
</protein>
<evidence type="ECO:0000313" key="3">
    <source>
        <dbReference type="Proteomes" id="UP000250235"/>
    </source>
</evidence>
<keyword evidence="3" id="KW-1185">Reference proteome</keyword>
<reference evidence="2 3" key="1">
    <citation type="journal article" date="2015" name="Proc. Natl. Acad. Sci. U.S.A.">
        <title>The resurrection genome of Boea hygrometrica: A blueprint for survival of dehydration.</title>
        <authorList>
            <person name="Xiao L."/>
            <person name="Yang G."/>
            <person name="Zhang L."/>
            <person name="Yang X."/>
            <person name="Zhao S."/>
            <person name="Ji Z."/>
            <person name="Zhou Q."/>
            <person name="Hu M."/>
            <person name="Wang Y."/>
            <person name="Chen M."/>
            <person name="Xu Y."/>
            <person name="Jin H."/>
            <person name="Xiao X."/>
            <person name="Hu G."/>
            <person name="Bao F."/>
            <person name="Hu Y."/>
            <person name="Wan P."/>
            <person name="Li L."/>
            <person name="Deng X."/>
            <person name="Kuang T."/>
            <person name="Xiang C."/>
            <person name="Zhu J.K."/>
            <person name="Oliver M.J."/>
            <person name="He Y."/>
        </authorList>
    </citation>
    <scope>NUCLEOTIDE SEQUENCE [LARGE SCALE GENOMIC DNA]</scope>
    <source>
        <strain evidence="3">cv. XS01</strain>
    </source>
</reference>
<dbReference type="AlphaFoldDB" id="A0A2Z7AEE0"/>
<name>A0A2Z7AEE0_9LAMI</name>
<organism evidence="2 3">
    <name type="scientific">Dorcoceras hygrometricum</name>
    <dbReference type="NCBI Taxonomy" id="472368"/>
    <lineage>
        <taxon>Eukaryota</taxon>
        <taxon>Viridiplantae</taxon>
        <taxon>Streptophyta</taxon>
        <taxon>Embryophyta</taxon>
        <taxon>Tracheophyta</taxon>
        <taxon>Spermatophyta</taxon>
        <taxon>Magnoliopsida</taxon>
        <taxon>eudicotyledons</taxon>
        <taxon>Gunneridae</taxon>
        <taxon>Pentapetalae</taxon>
        <taxon>asterids</taxon>
        <taxon>lamiids</taxon>
        <taxon>Lamiales</taxon>
        <taxon>Gesneriaceae</taxon>
        <taxon>Didymocarpoideae</taxon>
        <taxon>Trichosporeae</taxon>
        <taxon>Loxocarpinae</taxon>
        <taxon>Dorcoceras</taxon>
    </lineage>
</organism>
<proteinExistence type="predicted"/>
<evidence type="ECO:0000256" key="1">
    <source>
        <dbReference type="SAM" id="MobiDB-lite"/>
    </source>
</evidence>
<gene>
    <name evidence="2" type="ORF">F511_15279</name>
</gene>
<dbReference type="Proteomes" id="UP000250235">
    <property type="component" value="Unassembled WGS sequence"/>
</dbReference>
<feature type="region of interest" description="Disordered" evidence="1">
    <location>
        <begin position="54"/>
        <end position="76"/>
    </location>
</feature>
<sequence length="204" mass="22755">MHEKGNNCSTGSATEYVATFYLNDATHGRRQQLRDLALANNSLQEWYRMEELLERSPTLPRTNQTTTSNDGNSPKKLTVNSALGFEKQRSIIWRISLTGTLQPADAKNQLLNSQQRKSKRCRNDLTKRRRTAYVIISAISWSPKNHRLLVIQTQATAAPHQSQATVTLTNVDICSQLDKPVEAASHPDASYSSAPPVASYSDVD</sequence>
<evidence type="ECO:0000313" key="2">
    <source>
        <dbReference type="EMBL" id="KZV20036.1"/>
    </source>
</evidence>